<proteinExistence type="predicted"/>
<evidence type="ECO:0000313" key="2">
    <source>
        <dbReference type="EMBL" id="GBN70118.1"/>
    </source>
</evidence>
<gene>
    <name evidence="2" type="ORF">AVEN_265056_1</name>
</gene>
<accession>A0A4Y2R3F0</accession>
<feature type="region of interest" description="Disordered" evidence="1">
    <location>
        <begin position="19"/>
        <end position="67"/>
    </location>
</feature>
<keyword evidence="3" id="KW-1185">Reference proteome</keyword>
<protein>
    <submittedName>
        <fullName evidence="2">Uncharacterized protein</fullName>
    </submittedName>
</protein>
<dbReference type="EMBL" id="BGPR01015660">
    <property type="protein sequence ID" value="GBN70118.1"/>
    <property type="molecule type" value="Genomic_DNA"/>
</dbReference>
<evidence type="ECO:0000256" key="1">
    <source>
        <dbReference type="SAM" id="MobiDB-lite"/>
    </source>
</evidence>
<feature type="compositionally biased region" description="Basic and acidic residues" evidence="1">
    <location>
        <begin position="34"/>
        <end position="51"/>
    </location>
</feature>
<name>A0A4Y2R3F0_ARAVE</name>
<sequence>MVATHGNTWGNLLSMKQRQTERRQLLAEAPSPTLRKEKQNSRDMKEMRRSDTSGVPSGSTSPSHLEKMCWGLPDEKQKRTILLLNVQIVEEPTQPLFRGCVQALNSKKQSLDNLTQQHLGNNKTSAATRPAITSL</sequence>
<reference evidence="2 3" key="1">
    <citation type="journal article" date="2019" name="Sci. Rep.">
        <title>Orb-weaving spider Araneus ventricosus genome elucidates the spidroin gene catalogue.</title>
        <authorList>
            <person name="Kono N."/>
            <person name="Nakamura H."/>
            <person name="Ohtoshi R."/>
            <person name="Moran D.A.P."/>
            <person name="Shinohara A."/>
            <person name="Yoshida Y."/>
            <person name="Fujiwara M."/>
            <person name="Mori M."/>
            <person name="Tomita M."/>
            <person name="Arakawa K."/>
        </authorList>
    </citation>
    <scope>NUCLEOTIDE SEQUENCE [LARGE SCALE GENOMIC DNA]</scope>
</reference>
<comment type="caution">
    <text evidence="2">The sequence shown here is derived from an EMBL/GenBank/DDBJ whole genome shotgun (WGS) entry which is preliminary data.</text>
</comment>
<feature type="compositionally biased region" description="Low complexity" evidence="1">
    <location>
        <begin position="52"/>
        <end position="63"/>
    </location>
</feature>
<dbReference type="AlphaFoldDB" id="A0A4Y2R3F0"/>
<evidence type="ECO:0000313" key="3">
    <source>
        <dbReference type="Proteomes" id="UP000499080"/>
    </source>
</evidence>
<dbReference type="Proteomes" id="UP000499080">
    <property type="component" value="Unassembled WGS sequence"/>
</dbReference>
<organism evidence="2 3">
    <name type="scientific">Araneus ventricosus</name>
    <name type="common">Orbweaver spider</name>
    <name type="synonym">Epeira ventricosa</name>
    <dbReference type="NCBI Taxonomy" id="182803"/>
    <lineage>
        <taxon>Eukaryota</taxon>
        <taxon>Metazoa</taxon>
        <taxon>Ecdysozoa</taxon>
        <taxon>Arthropoda</taxon>
        <taxon>Chelicerata</taxon>
        <taxon>Arachnida</taxon>
        <taxon>Araneae</taxon>
        <taxon>Araneomorphae</taxon>
        <taxon>Entelegynae</taxon>
        <taxon>Araneoidea</taxon>
        <taxon>Araneidae</taxon>
        <taxon>Araneus</taxon>
    </lineage>
</organism>